<feature type="compositionally biased region" description="Basic and acidic residues" evidence="1">
    <location>
        <begin position="68"/>
        <end position="117"/>
    </location>
</feature>
<name>A0A0F9JKS9_9ZZZZ</name>
<organism evidence="2">
    <name type="scientific">marine sediment metagenome</name>
    <dbReference type="NCBI Taxonomy" id="412755"/>
    <lineage>
        <taxon>unclassified sequences</taxon>
        <taxon>metagenomes</taxon>
        <taxon>ecological metagenomes</taxon>
    </lineage>
</organism>
<dbReference type="EMBL" id="LAZR01016024">
    <property type="protein sequence ID" value="KKM06311.1"/>
    <property type="molecule type" value="Genomic_DNA"/>
</dbReference>
<proteinExistence type="predicted"/>
<feature type="non-terminal residue" evidence="2">
    <location>
        <position position="1"/>
    </location>
</feature>
<reference evidence="2" key="1">
    <citation type="journal article" date="2015" name="Nature">
        <title>Complex archaea that bridge the gap between prokaryotes and eukaryotes.</title>
        <authorList>
            <person name="Spang A."/>
            <person name="Saw J.H."/>
            <person name="Jorgensen S.L."/>
            <person name="Zaremba-Niedzwiedzka K."/>
            <person name="Martijn J."/>
            <person name="Lind A.E."/>
            <person name="van Eijk R."/>
            <person name="Schleper C."/>
            <person name="Guy L."/>
            <person name="Ettema T.J."/>
        </authorList>
    </citation>
    <scope>NUCLEOTIDE SEQUENCE</scope>
</reference>
<feature type="region of interest" description="Disordered" evidence="1">
    <location>
        <begin position="68"/>
        <end position="150"/>
    </location>
</feature>
<evidence type="ECO:0008006" key="3">
    <source>
        <dbReference type="Google" id="ProtNLM"/>
    </source>
</evidence>
<gene>
    <name evidence="2" type="ORF">LCGC14_1745200</name>
</gene>
<accession>A0A0F9JKS9</accession>
<sequence length="150" mass="17661">DGACWMSEKRMCGTLGIDPQTLRKHRDSLEKKGVIKFVGWHKGKTHPVREYKIVNIWWENAEYYRQQKKEGNKHPFSKKEGLDLKKEGNNHSLKEGNNHHKEEPLKEDLKEEERDKYLNPPKRTSTELNKNKKAISRTREELQGKGVLSK</sequence>
<evidence type="ECO:0000313" key="2">
    <source>
        <dbReference type="EMBL" id="KKM06311.1"/>
    </source>
</evidence>
<protein>
    <recommendedName>
        <fullName evidence="3">Helix-turn-helix domain-containing protein</fullName>
    </recommendedName>
</protein>
<evidence type="ECO:0000256" key="1">
    <source>
        <dbReference type="SAM" id="MobiDB-lite"/>
    </source>
</evidence>
<comment type="caution">
    <text evidence="2">The sequence shown here is derived from an EMBL/GenBank/DDBJ whole genome shotgun (WGS) entry which is preliminary data.</text>
</comment>
<dbReference type="AlphaFoldDB" id="A0A0F9JKS9"/>